<comment type="similarity">
    <text evidence="2">Belongs to the cysteine dioxygenase family.</text>
</comment>
<dbReference type="PANTHER" id="PTHR22966">
    <property type="entry name" value="2-AMINOETHANETHIOL DIOXYGENASE"/>
    <property type="match status" value="1"/>
</dbReference>
<evidence type="ECO:0000256" key="5">
    <source>
        <dbReference type="ARBA" id="ARBA00023002"/>
    </source>
</evidence>
<keyword evidence="6" id="KW-0408">Iron</keyword>
<dbReference type="Gene3D" id="2.60.120.10">
    <property type="entry name" value="Jelly Rolls"/>
    <property type="match status" value="1"/>
</dbReference>
<dbReference type="InterPro" id="IPR011051">
    <property type="entry name" value="RmlC_Cupin_sf"/>
</dbReference>
<dbReference type="AlphaFoldDB" id="A0A2R6WP04"/>
<dbReference type="OMA" id="YHEITAI"/>
<gene>
    <name evidence="8" type="ORF">MARPO_0070s0038</name>
</gene>
<evidence type="ECO:0000313" key="8">
    <source>
        <dbReference type="EMBL" id="PTQ35572.1"/>
    </source>
</evidence>
<evidence type="ECO:0000256" key="2">
    <source>
        <dbReference type="ARBA" id="ARBA00006622"/>
    </source>
</evidence>
<dbReference type="SUPFAM" id="SSF51182">
    <property type="entry name" value="RmlC-like cupins"/>
    <property type="match status" value="1"/>
</dbReference>
<dbReference type="Proteomes" id="UP000244005">
    <property type="component" value="Unassembled WGS sequence"/>
</dbReference>
<dbReference type="EC" id="1.13.11.20" evidence="3"/>
<proteinExistence type="inferred from homology"/>
<reference evidence="9" key="1">
    <citation type="journal article" date="2017" name="Cell">
        <title>Insights into land plant evolution garnered from the Marchantia polymorpha genome.</title>
        <authorList>
            <person name="Bowman J.L."/>
            <person name="Kohchi T."/>
            <person name="Yamato K.T."/>
            <person name="Jenkins J."/>
            <person name="Shu S."/>
            <person name="Ishizaki K."/>
            <person name="Yamaoka S."/>
            <person name="Nishihama R."/>
            <person name="Nakamura Y."/>
            <person name="Berger F."/>
            <person name="Adam C."/>
            <person name="Aki S.S."/>
            <person name="Althoff F."/>
            <person name="Araki T."/>
            <person name="Arteaga-Vazquez M.A."/>
            <person name="Balasubrmanian S."/>
            <person name="Barry K."/>
            <person name="Bauer D."/>
            <person name="Boehm C.R."/>
            <person name="Briginshaw L."/>
            <person name="Caballero-Perez J."/>
            <person name="Catarino B."/>
            <person name="Chen F."/>
            <person name="Chiyoda S."/>
            <person name="Chovatia M."/>
            <person name="Davies K.M."/>
            <person name="Delmans M."/>
            <person name="Demura T."/>
            <person name="Dierschke T."/>
            <person name="Dolan L."/>
            <person name="Dorantes-Acosta A.E."/>
            <person name="Eklund D.M."/>
            <person name="Florent S.N."/>
            <person name="Flores-Sandoval E."/>
            <person name="Fujiyama A."/>
            <person name="Fukuzawa H."/>
            <person name="Galik B."/>
            <person name="Grimanelli D."/>
            <person name="Grimwood J."/>
            <person name="Grossniklaus U."/>
            <person name="Hamada T."/>
            <person name="Haseloff J."/>
            <person name="Hetherington A.J."/>
            <person name="Higo A."/>
            <person name="Hirakawa Y."/>
            <person name="Hundley H.N."/>
            <person name="Ikeda Y."/>
            <person name="Inoue K."/>
            <person name="Inoue S.I."/>
            <person name="Ishida S."/>
            <person name="Jia Q."/>
            <person name="Kakita M."/>
            <person name="Kanazawa T."/>
            <person name="Kawai Y."/>
            <person name="Kawashima T."/>
            <person name="Kennedy M."/>
            <person name="Kinose K."/>
            <person name="Kinoshita T."/>
            <person name="Kohara Y."/>
            <person name="Koide E."/>
            <person name="Komatsu K."/>
            <person name="Kopischke S."/>
            <person name="Kubo M."/>
            <person name="Kyozuka J."/>
            <person name="Lagercrantz U."/>
            <person name="Lin S.S."/>
            <person name="Lindquist E."/>
            <person name="Lipzen A.M."/>
            <person name="Lu C.W."/>
            <person name="De Luna E."/>
            <person name="Martienssen R.A."/>
            <person name="Minamino N."/>
            <person name="Mizutani M."/>
            <person name="Mizutani M."/>
            <person name="Mochizuki N."/>
            <person name="Monte I."/>
            <person name="Mosher R."/>
            <person name="Nagasaki H."/>
            <person name="Nakagami H."/>
            <person name="Naramoto S."/>
            <person name="Nishitani K."/>
            <person name="Ohtani M."/>
            <person name="Okamoto T."/>
            <person name="Okumura M."/>
            <person name="Phillips J."/>
            <person name="Pollak B."/>
            <person name="Reinders A."/>
            <person name="Rovekamp M."/>
            <person name="Sano R."/>
            <person name="Sawa S."/>
            <person name="Schmid M.W."/>
            <person name="Shirakawa M."/>
            <person name="Solano R."/>
            <person name="Spunde A."/>
            <person name="Suetsugu N."/>
            <person name="Sugano S."/>
            <person name="Sugiyama A."/>
            <person name="Sun R."/>
            <person name="Suzuki Y."/>
            <person name="Takenaka M."/>
            <person name="Takezawa D."/>
            <person name="Tomogane H."/>
            <person name="Tsuzuki M."/>
            <person name="Ueda T."/>
            <person name="Umeda M."/>
            <person name="Ward J.M."/>
            <person name="Watanabe Y."/>
            <person name="Yazaki K."/>
            <person name="Yokoyama R."/>
            <person name="Yoshitake Y."/>
            <person name="Yotsui I."/>
            <person name="Zachgo S."/>
            <person name="Schmutz J."/>
        </authorList>
    </citation>
    <scope>NUCLEOTIDE SEQUENCE [LARGE SCALE GENOMIC DNA]</scope>
    <source>
        <strain evidence="9">Tak-1</strain>
    </source>
</reference>
<evidence type="ECO:0000256" key="1">
    <source>
        <dbReference type="ARBA" id="ARBA00001954"/>
    </source>
</evidence>
<comment type="cofactor">
    <cofactor evidence="1">
        <name>Fe(2+)</name>
        <dbReference type="ChEBI" id="CHEBI:29033"/>
    </cofactor>
</comment>
<evidence type="ECO:0000256" key="4">
    <source>
        <dbReference type="ARBA" id="ARBA00022723"/>
    </source>
</evidence>
<sequence length="266" mass="29016">MMTAVQRLHDVCKATFTMSAPPSAQALQRVRTILDSIQASDVGLDEVDAMSQERGFGFFGTNGRRGRHTPMVARWAPPISYLHLYECEDFSMGIFCLPTSAQIPLHNHPGMTVLSKLLYGSMHVKAYDWVNPCDEKLNSDPSVRGVTSSRALSCAARSAKLVVNRVLTAPCETATLHPTSGGNIHAFTAVTPCAVLDVLAPPYSAVTGRHCTYYREAHSVGSNPGGIIANGEHREESQVETMLEEYLPPDDFVVQRGEYRGPRVGP</sequence>
<evidence type="ECO:0000256" key="7">
    <source>
        <dbReference type="ARBA" id="ARBA00024284"/>
    </source>
</evidence>
<protein>
    <recommendedName>
        <fullName evidence="3">cysteine dioxygenase</fullName>
        <ecNumber evidence="3">1.13.11.20</ecNumber>
    </recommendedName>
</protein>
<keyword evidence="9" id="KW-1185">Reference proteome</keyword>
<organism evidence="8 9">
    <name type="scientific">Marchantia polymorpha</name>
    <name type="common">Common liverwort</name>
    <name type="synonym">Marchantia aquatica</name>
    <dbReference type="NCBI Taxonomy" id="3197"/>
    <lineage>
        <taxon>Eukaryota</taxon>
        <taxon>Viridiplantae</taxon>
        <taxon>Streptophyta</taxon>
        <taxon>Embryophyta</taxon>
        <taxon>Marchantiophyta</taxon>
        <taxon>Marchantiopsida</taxon>
        <taxon>Marchantiidae</taxon>
        <taxon>Marchantiales</taxon>
        <taxon>Marchantiaceae</taxon>
        <taxon>Marchantia</taxon>
    </lineage>
</organism>
<dbReference type="InterPro" id="IPR012864">
    <property type="entry name" value="PCO/ADO"/>
</dbReference>
<dbReference type="Pfam" id="PF07847">
    <property type="entry name" value="PCO_ADO"/>
    <property type="match status" value="1"/>
</dbReference>
<comment type="catalytic activity">
    <reaction evidence="7">
        <text>L-cysteine + O2 = 3-sulfino-L-alanine + H(+)</text>
        <dbReference type="Rhea" id="RHEA:20441"/>
        <dbReference type="ChEBI" id="CHEBI:15378"/>
        <dbReference type="ChEBI" id="CHEBI:15379"/>
        <dbReference type="ChEBI" id="CHEBI:35235"/>
        <dbReference type="ChEBI" id="CHEBI:61085"/>
        <dbReference type="EC" id="1.13.11.20"/>
    </reaction>
    <physiologicalReaction direction="left-to-right" evidence="7">
        <dbReference type="Rhea" id="RHEA:20442"/>
    </physiologicalReaction>
</comment>
<dbReference type="GO" id="GO:0017172">
    <property type="term" value="F:cysteine dioxygenase activity"/>
    <property type="evidence" value="ECO:0007669"/>
    <property type="project" value="UniProtKB-EC"/>
</dbReference>
<evidence type="ECO:0000313" key="9">
    <source>
        <dbReference type="Proteomes" id="UP000244005"/>
    </source>
</evidence>
<evidence type="ECO:0000256" key="6">
    <source>
        <dbReference type="ARBA" id="ARBA00023004"/>
    </source>
</evidence>
<dbReference type="OrthoDB" id="271433at2759"/>
<dbReference type="InterPro" id="IPR014710">
    <property type="entry name" value="RmlC-like_jellyroll"/>
</dbReference>
<evidence type="ECO:0000256" key="3">
    <source>
        <dbReference type="ARBA" id="ARBA00013133"/>
    </source>
</evidence>
<dbReference type="GO" id="GO:0046872">
    <property type="term" value="F:metal ion binding"/>
    <property type="evidence" value="ECO:0007669"/>
    <property type="project" value="UniProtKB-KW"/>
</dbReference>
<name>A0A2R6WP04_MARPO</name>
<dbReference type="PANTHER" id="PTHR22966:SF61">
    <property type="entry name" value="2-AMINOETHANETHIOL DIOXYGENASE"/>
    <property type="match status" value="1"/>
</dbReference>
<keyword evidence="5" id="KW-0560">Oxidoreductase</keyword>
<dbReference type="GO" id="GO:0070483">
    <property type="term" value="P:detection of hypoxia"/>
    <property type="evidence" value="ECO:0007669"/>
    <property type="project" value="UniProtKB-ARBA"/>
</dbReference>
<dbReference type="CDD" id="cd20289">
    <property type="entry name" value="cupin_ADO"/>
    <property type="match status" value="1"/>
</dbReference>
<dbReference type="Gramene" id="Mp4g14430.1">
    <property type="protein sequence ID" value="Mp4g14430.1.cds"/>
    <property type="gene ID" value="Mp4g14430"/>
</dbReference>
<dbReference type="EMBL" id="KZ772742">
    <property type="protein sequence ID" value="PTQ35572.1"/>
    <property type="molecule type" value="Genomic_DNA"/>
</dbReference>
<keyword evidence="4" id="KW-0479">Metal-binding</keyword>
<accession>A0A2R6WP04</accession>